<accession>A0A328BJ75</accession>
<gene>
    <name evidence="1" type="ORF">DJ019_09470</name>
</gene>
<dbReference type="Gene3D" id="1.25.40.10">
    <property type="entry name" value="Tetratricopeptide repeat domain"/>
    <property type="match status" value="1"/>
</dbReference>
<protein>
    <submittedName>
        <fullName evidence="1">Class I SAM-dependent methyltransferase</fullName>
    </submittedName>
</protein>
<dbReference type="GO" id="GO:0008168">
    <property type="term" value="F:methyltransferase activity"/>
    <property type="evidence" value="ECO:0007669"/>
    <property type="project" value="UniProtKB-KW"/>
</dbReference>
<dbReference type="Pfam" id="PF13578">
    <property type="entry name" value="Methyltransf_24"/>
    <property type="match status" value="1"/>
</dbReference>
<dbReference type="EMBL" id="QFYS01000003">
    <property type="protein sequence ID" value="RAK66461.1"/>
    <property type="molecule type" value="Genomic_DNA"/>
</dbReference>
<dbReference type="Proteomes" id="UP000249524">
    <property type="component" value="Unassembled WGS sequence"/>
</dbReference>
<dbReference type="Gene3D" id="3.40.50.150">
    <property type="entry name" value="Vaccinia Virus protein VP39"/>
    <property type="match status" value="1"/>
</dbReference>
<dbReference type="SUPFAM" id="SSF48452">
    <property type="entry name" value="TPR-like"/>
    <property type="match status" value="1"/>
</dbReference>
<dbReference type="RefSeq" id="WP_111275770.1">
    <property type="nucleotide sequence ID" value="NZ_QFYS01000003.1"/>
</dbReference>
<dbReference type="AlphaFoldDB" id="A0A328BJ75"/>
<sequence>MSGPQAGASIEARLQIGYDRLRCHLLNLAELIFLDVLAEAPANAIALRLLGITRWKLGRSVEALEHLRAAARQAPGLEVVWNDLAVALREAGLAGEAAEAHASAVRLRDVRALPVAPLADLTFSTERALHPFKLVDYDYTARSRWGAGRPAHPGLAAKLDEGRGRYAAFIGEMAQIQGDFAEIPVGGAYESLEPFWFNVWFPALDGMALTQMLRRHDPARFVEVGSGVSTKFARRAVAKYGLRTRLASIDPEPRNAVDTLCDEVIRRPLEQCDPAMFDALQPGDVFFLDSSHRAFQGSDVTVFFLEILPRLRPGVIVHVHDIYLPDDYISGHLRQLWNEQYLLATALLFSDAFEVLFPCWYVGQDAELGAQARQALCRGALDGVDLYGASFWMTKRG</sequence>
<reference evidence="1 2" key="1">
    <citation type="submission" date="2018-05" db="EMBL/GenBank/DDBJ databases">
        <authorList>
            <person name="Lanie J.A."/>
            <person name="Ng W.-L."/>
            <person name="Kazmierczak K.M."/>
            <person name="Andrzejewski T.M."/>
            <person name="Davidsen T.M."/>
            <person name="Wayne K.J."/>
            <person name="Tettelin H."/>
            <person name="Glass J.I."/>
            <person name="Rusch D."/>
            <person name="Podicherti R."/>
            <person name="Tsui H.-C.T."/>
            <person name="Winkler M.E."/>
        </authorList>
    </citation>
    <scope>NUCLEOTIDE SEQUENCE [LARGE SCALE GENOMIC DNA]</scope>
    <source>
        <strain evidence="1 2">BUT-10</strain>
    </source>
</reference>
<organism evidence="1 2">
    <name type="scientific">Phenylobacterium kunshanense</name>
    <dbReference type="NCBI Taxonomy" id="1445034"/>
    <lineage>
        <taxon>Bacteria</taxon>
        <taxon>Pseudomonadati</taxon>
        <taxon>Pseudomonadota</taxon>
        <taxon>Alphaproteobacteria</taxon>
        <taxon>Caulobacterales</taxon>
        <taxon>Caulobacteraceae</taxon>
        <taxon>Phenylobacterium</taxon>
    </lineage>
</organism>
<keyword evidence="2" id="KW-1185">Reference proteome</keyword>
<keyword evidence="1" id="KW-0808">Transferase</keyword>
<dbReference type="SUPFAM" id="SSF53335">
    <property type="entry name" value="S-adenosyl-L-methionine-dependent methyltransferases"/>
    <property type="match status" value="1"/>
</dbReference>
<dbReference type="InterPro" id="IPR029063">
    <property type="entry name" value="SAM-dependent_MTases_sf"/>
</dbReference>
<dbReference type="GO" id="GO:0032259">
    <property type="term" value="P:methylation"/>
    <property type="evidence" value="ECO:0007669"/>
    <property type="project" value="UniProtKB-KW"/>
</dbReference>
<evidence type="ECO:0000313" key="2">
    <source>
        <dbReference type="Proteomes" id="UP000249524"/>
    </source>
</evidence>
<comment type="caution">
    <text evidence="1">The sequence shown here is derived from an EMBL/GenBank/DDBJ whole genome shotgun (WGS) entry which is preliminary data.</text>
</comment>
<proteinExistence type="predicted"/>
<dbReference type="InterPro" id="IPR011990">
    <property type="entry name" value="TPR-like_helical_dom_sf"/>
</dbReference>
<dbReference type="OrthoDB" id="9795498at2"/>
<evidence type="ECO:0000313" key="1">
    <source>
        <dbReference type="EMBL" id="RAK66461.1"/>
    </source>
</evidence>
<keyword evidence="1" id="KW-0489">Methyltransferase</keyword>
<name>A0A328BJ75_9CAUL</name>